<sequence length="1235" mass="141229">MFLDWIAQLRLLQHDIQTNILGSLPLSVRRVLISEITTFLHPPANKQPPDPALFASPAHVKWFMEVIGQSFNLPLEDMAITSDDIDIYARWLFEQHTRPIAVVQEGLEQEFYQIIFHQYSLLFQPRITRPFSCNQTIKDTLTPLVQRHVELCKKTLKVFVMAARTLKFSEETWSVTLKIMLGITDYLLKEPTGEASGMINMADELCDTLLQALFELWLRSNVMDIEMWDILKTCFMRWTHRPKAIQQWSSLSLALTKRVQSIIGGEGTDGVYVSEPNIKLDLPPDFVCYAWHRVLYLIPHPLQLTPTNFTLTMLGIRQLVDTLSHTPSSSDGNTLLHMFGTYLFDAASRASSPSLDTESLRGCAEAFVTLCAIFCQPQRRQPFLRTYIEKFYAALLVGIQSHACLPTILLSCTELFAADLEGVRILVPEFVKAIKMVLPKLRIECKVPVDQLRWAAIKVLSTIMCLPNHIHKVELQQREDSVDQVTLAGDQEQIVAQLIRVLYAEPQEEVTDKPTLSLKYYILEILLTSLRTETSSHNMRYILHLINVYVIEDVPFCPGLVGTVVKLIQDKILTMQLPNDVIFVAFDVLMDFVDLYDFVKRDSKNVARELVLALSRYVNTLLQTGNLVNTYGLIVQAYECMIRWVLVSQWIIGDKDCCKAVIETLSKGITILEKDTHTVVPPNTSEQPPIVPPEKKKRRDTGLMPPKQLFQLPPRVNRGAHQTTPSNSNTSQHESSHVLPTDTSRPAKEYIAIRRAAQYCMSLFVNQLGRFALPNELDDARPEMADDLHQLRLYKEKHGTYERCPIRCFMLGDRTLLTIMDTTSHIPSILVVVRDTTGKYAWSIETRYMDKPIEPSDQSNPPKQEQQGQHQTVQPMLSINKRVIVPKATAVNEAEMPSMEKLFAPHSDNWKELETVKALIDRQLKAETTQTKPVATVCRTLPACTKVDYELPRVFRLFLSQLGFLLPQNREHIIPLKMNDTVVSEMEALDMLSERDCISVTVYYAKSGATTWSELVEQLPTPNERFQQFIHCLGWTVDLESHKGYKGRLTPSVCDTTTYYSDRIVEFVAHNPYFLKRPVDGADVNSLHQQATVDDHTCIIWIEDLADYQTLAERIKQNTATNSKLMVYIFINPLKHTSDTLYWIRIYVPSKGASQRLYENMMILGPLVDGIVVSRHALGSMVRRTAISAHQACRVVMDTFTRPYIVRKEYIKEMTHRHRTTLPISEFYHDLFSGK</sequence>
<dbReference type="InterPro" id="IPR000331">
    <property type="entry name" value="Rap/Ran_GAP_dom"/>
</dbReference>
<evidence type="ECO:0000256" key="1">
    <source>
        <dbReference type="ARBA" id="ARBA00022468"/>
    </source>
</evidence>
<dbReference type="VEuPathDB" id="FungiDB:BCV72DRAFT_247745"/>
<evidence type="ECO:0000313" key="4">
    <source>
        <dbReference type="EMBL" id="ORE17906.1"/>
    </source>
</evidence>
<evidence type="ECO:0000313" key="5">
    <source>
        <dbReference type="Proteomes" id="UP000242381"/>
    </source>
</evidence>
<gene>
    <name evidence="4" type="ORF">BCV71DRAFT_227253</name>
</gene>
<feature type="region of interest" description="Disordered" evidence="2">
    <location>
        <begin position="851"/>
        <end position="873"/>
    </location>
</feature>
<protein>
    <recommendedName>
        <fullName evidence="3">Rap-GAP domain-containing protein</fullName>
    </recommendedName>
</protein>
<dbReference type="Pfam" id="PF02145">
    <property type="entry name" value="Rap_GAP"/>
    <property type="match status" value="1"/>
</dbReference>
<feature type="domain" description="Rap-GAP" evidence="3">
    <location>
        <begin position="986"/>
        <end position="1214"/>
    </location>
</feature>
<evidence type="ECO:0000256" key="2">
    <source>
        <dbReference type="SAM" id="MobiDB-lite"/>
    </source>
</evidence>
<proteinExistence type="predicted"/>
<dbReference type="PANTHER" id="PTHR21344:SF1">
    <property type="entry name" value="RAL GTPASE-ACTIVATING PROTEIN SUBUNIT BETA"/>
    <property type="match status" value="1"/>
</dbReference>
<dbReference type="InterPro" id="IPR039930">
    <property type="entry name" value="RALGAPB"/>
</dbReference>
<feature type="compositionally biased region" description="Polar residues" evidence="2">
    <location>
        <begin position="856"/>
        <end position="873"/>
    </location>
</feature>
<dbReference type="InterPro" id="IPR035974">
    <property type="entry name" value="Rap/Ran-GAP_sf"/>
</dbReference>
<keyword evidence="1" id="KW-0343">GTPase activation</keyword>
<dbReference type="Gene3D" id="3.40.50.11210">
    <property type="entry name" value="Rap/Ran-GAP"/>
    <property type="match status" value="1"/>
</dbReference>
<dbReference type="EMBL" id="KV921343">
    <property type="protein sequence ID" value="ORE17906.1"/>
    <property type="molecule type" value="Genomic_DNA"/>
</dbReference>
<dbReference type="AlphaFoldDB" id="A0A1X0S0V9"/>
<dbReference type="PROSITE" id="PS50085">
    <property type="entry name" value="RAPGAP"/>
    <property type="match status" value="1"/>
</dbReference>
<evidence type="ECO:0000259" key="3">
    <source>
        <dbReference type="PROSITE" id="PS50085"/>
    </source>
</evidence>
<reference evidence="4 5" key="1">
    <citation type="journal article" date="2016" name="Proc. Natl. Acad. Sci. U.S.A.">
        <title>Lipid metabolic changes in an early divergent fungus govern the establishment of a mutualistic symbiosis with endobacteria.</title>
        <authorList>
            <person name="Lastovetsky O.A."/>
            <person name="Gaspar M.L."/>
            <person name="Mondo S.J."/>
            <person name="LaButti K.M."/>
            <person name="Sandor L."/>
            <person name="Grigoriev I.V."/>
            <person name="Henry S.A."/>
            <person name="Pawlowska T.E."/>
        </authorList>
    </citation>
    <scope>NUCLEOTIDE SEQUENCE [LARGE SCALE GENOMIC DNA]</scope>
    <source>
        <strain evidence="4 5">ATCC 11559</strain>
    </source>
</reference>
<accession>A0A1X0S0V9</accession>
<feature type="region of interest" description="Disordered" evidence="2">
    <location>
        <begin position="679"/>
        <end position="743"/>
    </location>
</feature>
<name>A0A1X0S0V9_RHIZD</name>
<dbReference type="PANTHER" id="PTHR21344">
    <property type="entry name" value="RAL GTPASE-ACTIVATING PROTEIN SUBUNIT BETA"/>
    <property type="match status" value="1"/>
</dbReference>
<dbReference type="OMA" id="CWEECCV"/>
<dbReference type="Proteomes" id="UP000242381">
    <property type="component" value="Unassembled WGS sequence"/>
</dbReference>
<organism evidence="4 5">
    <name type="scientific">Rhizopus microsporus</name>
    <dbReference type="NCBI Taxonomy" id="58291"/>
    <lineage>
        <taxon>Eukaryota</taxon>
        <taxon>Fungi</taxon>
        <taxon>Fungi incertae sedis</taxon>
        <taxon>Mucoromycota</taxon>
        <taxon>Mucoromycotina</taxon>
        <taxon>Mucoromycetes</taxon>
        <taxon>Mucorales</taxon>
        <taxon>Mucorineae</taxon>
        <taxon>Rhizopodaceae</taxon>
        <taxon>Rhizopus</taxon>
    </lineage>
</organism>
<dbReference type="SUPFAM" id="SSF111347">
    <property type="entry name" value="Rap/Ran-GAP"/>
    <property type="match status" value="1"/>
</dbReference>
<dbReference type="GO" id="GO:0051056">
    <property type="term" value="P:regulation of small GTPase mediated signal transduction"/>
    <property type="evidence" value="ECO:0007669"/>
    <property type="project" value="InterPro"/>
</dbReference>
<feature type="compositionally biased region" description="Polar residues" evidence="2">
    <location>
        <begin position="720"/>
        <end position="733"/>
    </location>
</feature>
<dbReference type="Pfam" id="PF20412">
    <property type="entry name" value="RALGAPB_N"/>
    <property type="match status" value="1"/>
</dbReference>
<dbReference type="InterPro" id="IPR046859">
    <property type="entry name" value="RGPA/RALGAPB_N"/>
</dbReference>
<dbReference type="GO" id="GO:0005096">
    <property type="term" value="F:GTPase activator activity"/>
    <property type="evidence" value="ECO:0007669"/>
    <property type="project" value="UniProtKB-KW"/>
</dbReference>